<dbReference type="PANTHER" id="PTHR11792">
    <property type="entry name" value="ARRESTIN"/>
    <property type="match status" value="1"/>
</dbReference>
<dbReference type="GO" id="GO:0002031">
    <property type="term" value="P:G protein-coupled receptor internalization"/>
    <property type="evidence" value="ECO:0007669"/>
    <property type="project" value="TreeGrafter"/>
</dbReference>
<dbReference type="InterPro" id="IPR000698">
    <property type="entry name" value="Arrestin"/>
</dbReference>
<dbReference type="SUPFAM" id="SSF81296">
    <property type="entry name" value="E set domains"/>
    <property type="match status" value="2"/>
</dbReference>
<dbReference type="InterPro" id="IPR011021">
    <property type="entry name" value="Arrestin-like_N"/>
</dbReference>
<gene>
    <name evidence="4" type="ORF">Cfor_05468</name>
</gene>
<protein>
    <recommendedName>
        <fullName evidence="3">Arrestin C-terminal-like domain-containing protein</fullName>
    </recommendedName>
</protein>
<evidence type="ECO:0000256" key="2">
    <source>
        <dbReference type="ARBA" id="ARBA00022606"/>
    </source>
</evidence>
<dbReference type="InParanoid" id="A0A6L2PBS0"/>
<dbReference type="FunFam" id="2.60.40.840:FF:000002">
    <property type="entry name" value="Arrestin 3"/>
    <property type="match status" value="1"/>
</dbReference>
<evidence type="ECO:0000313" key="5">
    <source>
        <dbReference type="Proteomes" id="UP000502823"/>
    </source>
</evidence>
<reference evidence="5" key="1">
    <citation type="submission" date="2020-01" db="EMBL/GenBank/DDBJ databases">
        <title>Draft genome sequence of the Termite Coptotermes fromosanus.</title>
        <authorList>
            <person name="Itakura S."/>
            <person name="Yosikawa Y."/>
            <person name="Umezawa K."/>
        </authorList>
    </citation>
    <scope>NUCLEOTIDE SEQUENCE [LARGE SCALE GENOMIC DNA]</scope>
</reference>
<dbReference type="InterPro" id="IPR014752">
    <property type="entry name" value="Arrestin-like_C"/>
</dbReference>
<dbReference type="InterPro" id="IPR011022">
    <property type="entry name" value="Arrestin_C-like"/>
</dbReference>
<dbReference type="FunFam" id="2.60.40.640:FF:000020">
    <property type="entry name" value="Arrestin, Arr2"/>
    <property type="match status" value="1"/>
</dbReference>
<dbReference type="InterPro" id="IPR017864">
    <property type="entry name" value="Arrestin_CS"/>
</dbReference>
<keyword evidence="2" id="KW-0716">Sensory transduction</keyword>
<dbReference type="AlphaFoldDB" id="A0A6L2PBS0"/>
<dbReference type="InterPro" id="IPR014756">
    <property type="entry name" value="Ig_E-set"/>
</dbReference>
<dbReference type="GO" id="GO:0007165">
    <property type="term" value="P:signal transduction"/>
    <property type="evidence" value="ECO:0007669"/>
    <property type="project" value="InterPro"/>
</dbReference>
<sequence length="410" mass="45853">MGMILQHHMFLHDAHAKYQSCKKRCGNVTVYLGRRDFLDDGEHVDAIDGVVVVDNDYLKDRKVYGQVITTYRYGREEDEVMGLKFSKELVLAHQQIVPSEEKANELTPLQVRLMKKLGPNAYPFTFNFPPNAPSSVTLQSGNEDTDKPLGVMYTVKAYVAGNQEQESHKRSSVALTVKKLQVALPTRNQRVPTSLVSKGFPFSQGQLTLEVTLNKHEYYHGERLAANVVVSNGSRKSVRSIRVYIQQHCTVTMVNTQYTRRIAGLESRDGCPVTPGFSFTKVYYLVPLASSNKDKHGIALDGYIKDDDVNLASSTPIAEGKSPADGLGIIVSYSLRVKLNCGTLGGELVTDVPFQLLYPAPGTVEHEKAQALKKARSIERSRYANSRYVSDEEDNIVFEDFTRSRLSEHE</sequence>
<evidence type="ECO:0000259" key="3">
    <source>
        <dbReference type="SMART" id="SM01017"/>
    </source>
</evidence>
<dbReference type="GO" id="GO:0007608">
    <property type="term" value="P:sensory perception of smell"/>
    <property type="evidence" value="ECO:0007669"/>
    <property type="project" value="UniProtKB-ARBA"/>
</dbReference>
<dbReference type="PRINTS" id="PR00309">
    <property type="entry name" value="ARRESTIN"/>
</dbReference>
<dbReference type="PANTHER" id="PTHR11792:SF23">
    <property type="entry name" value="PHOSRESTIN-1"/>
    <property type="match status" value="1"/>
</dbReference>
<dbReference type="OrthoDB" id="298939at2759"/>
<name>A0A6L2PBS0_COPFO</name>
<dbReference type="Pfam" id="PF02752">
    <property type="entry name" value="Arrestin_C"/>
    <property type="match status" value="1"/>
</dbReference>
<dbReference type="GO" id="GO:0016028">
    <property type="term" value="C:rhabdomere"/>
    <property type="evidence" value="ECO:0007669"/>
    <property type="project" value="UniProtKB-ARBA"/>
</dbReference>
<dbReference type="InterPro" id="IPR014753">
    <property type="entry name" value="Arrestin_N"/>
</dbReference>
<organism evidence="4 5">
    <name type="scientific">Coptotermes formosanus</name>
    <name type="common">Formosan subterranean termite</name>
    <dbReference type="NCBI Taxonomy" id="36987"/>
    <lineage>
        <taxon>Eukaryota</taxon>
        <taxon>Metazoa</taxon>
        <taxon>Ecdysozoa</taxon>
        <taxon>Arthropoda</taxon>
        <taxon>Hexapoda</taxon>
        <taxon>Insecta</taxon>
        <taxon>Pterygota</taxon>
        <taxon>Neoptera</taxon>
        <taxon>Polyneoptera</taxon>
        <taxon>Dictyoptera</taxon>
        <taxon>Blattodea</taxon>
        <taxon>Blattoidea</taxon>
        <taxon>Termitoidae</taxon>
        <taxon>Rhinotermitidae</taxon>
        <taxon>Coptotermes</taxon>
    </lineage>
</organism>
<dbReference type="GO" id="GO:0016060">
    <property type="term" value="P:negative regulation of phospholipase C-activating phototransduction signaling pathway"/>
    <property type="evidence" value="ECO:0007669"/>
    <property type="project" value="UniProtKB-ARBA"/>
</dbReference>
<proteinExistence type="inferred from homology"/>
<dbReference type="Gene3D" id="2.60.40.840">
    <property type="match status" value="1"/>
</dbReference>
<dbReference type="Pfam" id="PF00339">
    <property type="entry name" value="Arrestin_N"/>
    <property type="match status" value="1"/>
</dbReference>
<comment type="caution">
    <text evidence="4">The sequence shown here is derived from an EMBL/GenBank/DDBJ whole genome shotgun (WGS) entry which is preliminary data.</text>
</comment>
<dbReference type="GO" id="GO:0001664">
    <property type="term" value="F:G protein-coupled receptor binding"/>
    <property type="evidence" value="ECO:0007669"/>
    <property type="project" value="TreeGrafter"/>
</dbReference>
<dbReference type="EMBL" id="BLKM01000184">
    <property type="protein sequence ID" value="GFG29953.1"/>
    <property type="molecule type" value="Genomic_DNA"/>
</dbReference>
<dbReference type="PROSITE" id="PS00295">
    <property type="entry name" value="ARRESTINS"/>
    <property type="match status" value="1"/>
</dbReference>
<dbReference type="Proteomes" id="UP000502823">
    <property type="component" value="Unassembled WGS sequence"/>
</dbReference>
<evidence type="ECO:0000256" key="1">
    <source>
        <dbReference type="ARBA" id="ARBA00005298"/>
    </source>
</evidence>
<feature type="domain" description="Arrestin C-terminal-like" evidence="3">
    <location>
        <begin position="203"/>
        <end position="361"/>
    </location>
</feature>
<keyword evidence="5" id="KW-1185">Reference proteome</keyword>
<dbReference type="FunCoup" id="A0A6L2PBS0">
    <property type="interactions" value="19"/>
</dbReference>
<accession>A0A6L2PBS0</accession>
<comment type="similarity">
    <text evidence="1">Belongs to the arrestin family.</text>
</comment>
<dbReference type="SMART" id="SM01017">
    <property type="entry name" value="Arrestin_C"/>
    <property type="match status" value="1"/>
</dbReference>
<dbReference type="GO" id="GO:0005737">
    <property type="term" value="C:cytoplasm"/>
    <property type="evidence" value="ECO:0007669"/>
    <property type="project" value="TreeGrafter"/>
</dbReference>
<dbReference type="GO" id="GO:0045494">
    <property type="term" value="P:photoreceptor cell maintenance"/>
    <property type="evidence" value="ECO:0007669"/>
    <property type="project" value="UniProtKB-ARBA"/>
</dbReference>
<evidence type="ECO:0000313" key="4">
    <source>
        <dbReference type="EMBL" id="GFG29953.1"/>
    </source>
</evidence>
<dbReference type="Gene3D" id="2.60.40.640">
    <property type="match status" value="1"/>
</dbReference>